<dbReference type="PRINTS" id="PR00364">
    <property type="entry name" value="DISEASERSIST"/>
</dbReference>
<dbReference type="InterPro" id="IPR038005">
    <property type="entry name" value="RX-like_CC"/>
</dbReference>
<evidence type="ECO:0000256" key="1">
    <source>
        <dbReference type="ARBA" id="ARBA00008894"/>
    </source>
</evidence>
<dbReference type="Gene3D" id="3.80.10.10">
    <property type="entry name" value="Ribonuclease Inhibitor"/>
    <property type="match status" value="1"/>
</dbReference>
<dbReference type="Proteomes" id="UP001054889">
    <property type="component" value="Unassembled WGS sequence"/>
</dbReference>
<organism evidence="9 10">
    <name type="scientific">Eleusine coracana subsp. coracana</name>
    <dbReference type="NCBI Taxonomy" id="191504"/>
    <lineage>
        <taxon>Eukaryota</taxon>
        <taxon>Viridiplantae</taxon>
        <taxon>Streptophyta</taxon>
        <taxon>Embryophyta</taxon>
        <taxon>Tracheophyta</taxon>
        <taxon>Spermatophyta</taxon>
        <taxon>Magnoliopsida</taxon>
        <taxon>Liliopsida</taxon>
        <taxon>Poales</taxon>
        <taxon>Poaceae</taxon>
        <taxon>PACMAD clade</taxon>
        <taxon>Chloridoideae</taxon>
        <taxon>Cynodonteae</taxon>
        <taxon>Eleusininae</taxon>
        <taxon>Eleusine</taxon>
    </lineage>
</organism>
<dbReference type="AlphaFoldDB" id="A0AAV5D232"/>
<dbReference type="InterPro" id="IPR027417">
    <property type="entry name" value="P-loop_NTPase"/>
</dbReference>
<dbReference type="EMBL" id="BQKI01000011">
    <property type="protein sequence ID" value="GJN04520.1"/>
    <property type="molecule type" value="Genomic_DNA"/>
</dbReference>
<evidence type="ECO:0000313" key="10">
    <source>
        <dbReference type="Proteomes" id="UP001054889"/>
    </source>
</evidence>
<dbReference type="PANTHER" id="PTHR19338">
    <property type="entry name" value="TRANSLOCASE OF INNER MITOCHONDRIAL MEMBRANE 13 HOMOLOG"/>
    <property type="match status" value="1"/>
</dbReference>
<dbReference type="InterPro" id="IPR032675">
    <property type="entry name" value="LRR_dom_sf"/>
</dbReference>
<evidence type="ECO:0000256" key="6">
    <source>
        <dbReference type="ARBA" id="ARBA00023054"/>
    </source>
</evidence>
<keyword evidence="4" id="KW-0547">Nucleotide-binding</keyword>
<evidence type="ECO:0000259" key="7">
    <source>
        <dbReference type="Pfam" id="PF18052"/>
    </source>
</evidence>
<dbReference type="GO" id="GO:0051707">
    <property type="term" value="P:response to other organism"/>
    <property type="evidence" value="ECO:0007669"/>
    <property type="project" value="UniProtKB-ARBA"/>
</dbReference>
<evidence type="ECO:0000256" key="4">
    <source>
        <dbReference type="ARBA" id="ARBA00022741"/>
    </source>
</evidence>
<keyword evidence="2" id="KW-0433">Leucine-rich repeat</keyword>
<gene>
    <name evidence="9" type="primary">ga22074</name>
    <name evidence="9" type="ORF">PR202_ga22074</name>
</gene>
<dbReference type="CDD" id="cd14798">
    <property type="entry name" value="RX-CC_like"/>
    <property type="match status" value="1"/>
</dbReference>
<keyword evidence="6" id="KW-0175">Coiled coil</keyword>
<feature type="domain" description="Disease resistance N-terminal" evidence="7">
    <location>
        <begin position="6"/>
        <end position="89"/>
    </location>
</feature>
<dbReference type="Gene3D" id="3.40.50.300">
    <property type="entry name" value="P-loop containing nucleotide triphosphate hydrolases"/>
    <property type="match status" value="1"/>
</dbReference>
<dbReference type="GO" id="GO:0043531">
    <property type="term" value="F:ADP binding"/>
    <property type="evidence" value="ECO:0007669"/>
    <property type="project" value="InterPro"/>
</dbReference>
<dbReference type="SUPFAM" id="SSF52540">
    <property type="entry name" value="P-loop containing nucleoside triphosphate hydrolases"/>
    <property type="match status" value="1"/>
</dbReference>
<evidence type="ECO:0000256" key="3">
    <source>
        <dbReference type="ARBA" id="ARBA00022737"/>
    </source>
</evidence>
<reference evidence="9" key="2">
    <citation type="submission" date="2021-12" db="EMBL/GenBank/DDBJ databases">
        <title>Resequencing data analysis of finger millet.</title>
        <authorList>
            <person name="Hatakeyama M."/>
            <person name="Aluri S."/>
            <person name="Balachadran M.T."/>
            <person name="Sivarajan S.R."/>
            <person name="Poveda L."/>
            <person name="Shimizu-Inatsugi R."/>
            <person name="Schlapbach R."/>
            <person name="Sreeman S.M."/>
            <person name="Shimizu K.K."/>
        </authorList>
    </citation>
    <scope>NUCLEOTIDE SEQUENCE</scope>
</reference>
<dbReference type="Pfam" id="PF18052">
    <property type="entry name" value="Rx_N"/>
    <property type="match status" value="1"/>
</dbReference>
<evidence type="ECO:0000256" key="2">
    <source>
        <dbReference type="ARBA" id="ARBA00022614"/>
    </source>
</evidence>
<proteinExistence type="inferred from homology"/>
<feature type="domain" description="Disease resistance R13L4/SHOC-2-like LRR" evidence="8">
    <location>
        <begin position="295"/>
        <end position="594"/>
    </location>
</feature>
<keyword evidence="3" id="KW-0677">Repeat</keyword>
<accession>A0AAV5D232</accession>
<dbReference type="Gene3D" id="1.20.5.4130">
    <property type="match status" value="1"/>
</dbReference>
<sequence>MEAESAVGSLLMKLGGLLADECARLKGVQGEVLSLQSELKSMYALLQKCATREKLDVQVKAWTKEVRELVYDFEDGVNMFVHEIGTEEHPGGIKGFFSSILHRLKTLGTRHNIAEKIQELKSRVIEVGEQRERYMFDDGSTSSSNDQAIDIDPRLSAIFAEQADLVGIDAPRDELVRRLVEGKARHMKRCMVLSIFGIGGLGKTTLAHEVRRKIGNQFDCQAYASVSQTVDLKKILLVILSGVTKNDNNESVKVGETWDEERLIEKTRELLYQKRYLVIIDDIWSKAAWDLLKCALPENNNGELKCLETIVLRNYSWELPRGLTRLKHLRHLHVHEDGKLPEGIGALLALQRLSKFNICDSPVSAVQELGNLKNLKELCILWEQDEPSDERYKEYFSSSLVKLSSYGLRSLSIFSRRRSTSVEFLESLSHPPYLLREFWMRNTYFQKCPKWIAPLNRLTVLKLDVWELEDADMRLLGELPALLYFVLWVVALRKQRIVIKGTGFQSLNAFHLWSGLPCLTFEERSMPKLKTLKLSFSACEAESYGSTHSGIEHLQNLRNVEVGISKVDASGSSIEVAEREIRHAIAKHPDNPKINILYYTWAFGRC</sequence>
<evidence type="ECO:0000256" key="5">
    <source>
        <dbReference type="ARBA" id="ARBA00022821"/>
    </source>
</evidence>
<evidence type="ECO:0000313" key="9">
    <source>
        <dbReference type="EMBL" id="GJN04520.1"/>
    </source>
</evidence>
<dbReference type="InterPro" id="IPR041118">
    <property type="entry name" value="Rx_N"/>
</dbReference>
<dbReference type="PANTHER" id="PTHR19338:SF68">
    <property type="entry name" value="OS10G0131000 PROTEIN"/>
    <property type="match status" value="1"/>
</dbReference>
<reference evidence="9" key="1">
    <citation type="journal article" date="2018" name="DNA Res.">
        <title>Multiple hybrid de novo genome assembly of finger millet, an orphan allotetraploid crop.</title>
        <authorList>
            <person name="Hatakeyama M."/>
            <person name="Aluri S."/>
            <person name="Balachadran M.T."/>
            <person name="Sivarajan S.R."/>
            <person name="Patrignani A."/>
            <person name="Gruter S."/>
            <person name="Poveda L."/>
            <person name="Shimizu-Inatsugi R."/>
            <person name="Baeten J."/>
            <person name="Francoijs K.J."/>
            <person name="Nataraja K.N."/>
            <person name="Reddy Y.A.N."/>
            <person name="Phadnis S."/>
            <person name="Ravikumar R.L."/>
            <person name="Schlapbach R."/>
            <person name="Sreeman S.M."/>
            <person name="Shimizu K.K."/>
        </authorList>
    </citation>
    <scope>NUCLEOTIDE SEQUENCE</scope>
</reference>
<dbReference type="SUPFAM" id="SSF52058">
    <property type="entry name" value="L domain-like"/>
    <property type="match status" value="1"/>
</dbReference>
<evidence type="ECO:0000259" key="8">
    <source>
        <dbReference type="Pfam" id="PF23598"/>
    </source>
</evidence>
<comment type="caution">
    <text evidence="9">The sequence shown here is derived from an EMBL/GenBank/DDBJ whole genome shotgun (WGS) entry which is preliminary data.</text>
</comment>
<keyword evidence="10" id="KW-1185">Reference proteome</keyword>
<dbReference type="InterPro" id="IPR055414">
    <property type="entry name" value="LRR_R13L4/SHOC2-like"/>
</dbReference>
<protein>
    <submittedName>
        <fullName evidence="9">Uncharacterized protein</fullName>
    </submittedName>
</protein>
<dbReference type="GO" id="GO:0006952">
    <property type="term" value="P:defense response"/>
    <property type="evidence" value="ECO:0007669"/>
    <property type="project" value="UniProtKB-KW"/>
</dbReference>
<comment type="similarity">
    <text evidence="1">Belongs to the disease resistance NB-LRR family.</text>
</comment>
<keyword evidence="5" id="KW-0611">Plant defense</keyword>
<dbReference type="Pfam" id="PF23598">
    <property type="entry name" value="LRR_14"/>
    <property type="match status" value="1"/>
</dbReference>
<name>A0AAV5D232_ELECO</name>